<dbReference type="AlphaFoldDB" id="A0A7W5B654"/>
<evidence type="ECO:0000256" key="1">
    <source>
        <dbReference type="SAM" id="Phobius"/>
    </source>
</evidence>
<feature type="transmembrane region" description="Helical" evidence="1">
    <location>
        <begin position="124"/>
        <end position="145"/>
    </location>
</feature>
<proteinExistence type="predicted"/>
<gene>
    <name evidence="2" type="ORF">FHS18_006487</name>
</gene>
<dbReference type="RefSeq" id="WP_183604400.1">
    <property type="nucleotide sequence ID" value="NZ_JACHXK010000030.1"/>
</dbReference>
<evidence type="ECO:0000313" key="3">
    <source>
        <dbReference type="Proteomes" id="UP000570361"/>
    </source>
</evidence>
<dbReference type="EMBL" id="JACHXK010000030">
    <property type="protein sequence ID" value="MBB3114366.1"/>
    <property type="molecule type" value="Genomic_DNA"/>
</dbReference>
<reference evidence="2 3" key="1">
    <citation type="submission" date="2020-08" db="EMBL/GenBank/DDBJ databases">
        <title>Genomic Encyclopedia of Type Strains, Phase III (KMG-III): the genomes of soil and plant-associated and newly described type strains.</title>
        <authorList>
            <person name="Whitman W."/>
        </authorList>
    </citation>
    <scope>NUCLEOTIDE SEQUENCE [LARGE SCALE GENOMIC DNA]</scope>
    <source>
        <strain evidence="2 3">CECT 5862</strain>
    </source>
</reference>
<dbReference type="Proteomes" id="UP000570361">
    <property type="component" value="Unassembled WGS sequence"/>
</dbReference>
<accession>A0A7W5B654</accession>
<comment type="caution">
    <text evidence="2">The sequence shown here is derived from an EMBL/GenBank/DDBJ whole genome shotgun (WGS) entry which is preliminary data.</text>
</comment>
<feature type="transmembrane region" description="Helical" evidence="1">
    <location>
        <begin position="78"/>
        <end position="103"/>
    </location>
</feature>
<protein>
    <submittedName>
        <fullName evidence="2">Uncharacterized protein</fullName>
    </submittedName>
</protein>
<keyword evidence="1" id="KW-0812">Transmembrane</keyword>
<feature type="transmembrane region" description="Helical" evidence="1">
    <location>
        <begin position="43"/>
        <end position="66"/>
    </location>
</feature>
<feature type="transmembrane region" description="Helical" evidence="1">
    <location>
        <begin position="151"/>
        <end position="171"/>
    </location>
</feature>
<organism evidence="2 3">
    <name type="scientific">Paenibacillus phyllosphaerae</name>
    <dbReference type="NCBI Taxonomy" id="274593"/>
    <lineage>
        <taxon>Bacteria</taxon>
        <taxon>Bacillati</taxon>
        <taxon>Bacillota</taxon>
        <taxon>Bacilli</taxon>
        <taxon>Bacillales</taxon>
        <taxon>Paenibacillaceae</taxon>
        <taxon>Paenibacillus</taxon>
    </lineage>
</organism>
<evidence type="ECO:0000313" key="2">
    <source>
        <dbReference type="EMBL" id="MBB3114366.1"/>
    </source>
</evidence>
<keyword evidence="3" id="KW-1185">Reference proteome</keyword>
<feature type="transmembrane region" description="Helical" evidence="1">
    <location>
        <begin position="192"/>
        <end position="211"/>
    </location>
</feature>
<keyword evidence="1" id="KW-0472">Membrane</keyword>
<keyword evidence="1" id="KW-1133">Transmembrane helix</keyword>
<feature type="transmembrane region" description="Helical" evidence="1">
    <location>
        <begin position="12"/>
        <end position="31"/>
    </location>
</feature>
<name>A0A7W5B654_9BACL</name>
<sequence>MTDTILYAQAPLALALAAVQLLAGYGAGILGRSQSAAELKTNAQLTLSLLAMSLLLLTLQGVTMLFRAPLAERLDETLLYALMILLPAGIMSIAAMPRLAVIAAHSNGAAIFSRTRLRLASETWLVVPVQAFGLGALLYAIMILFPAVTGSGVLLFAALLLLPVLITAIAVRQHVRHKHIHRMAPAKLLTRWKRAALLAAAVSTLPLLFAYQHRGEMTVISRVSAQRPASLHIHEILSYTERTASAKFTTDRSNRMSPIQAVSAE</sequence>